<sequence length="83" mass="8763">MRGRKRAATKQPGGSSSSRQGGLGLQLTANPCKMLGTRDVDKIQTEEYQDCAGCGAQVINPGSSFPPFGAPYGTVNYHVGFEL</sequence>
<dbReference type="Gramene" id="OMO53789">
    <property type="protein sequence ID" value="OMO53789"/>
    <property type="gene ID" value="CCACVL1_28352"/>
</dbReference>
<reference evidence="2 3" key="1">
    <citation type="submission" date="2013-09" db="EMBL/GenBank/DDBJ databases">
        <title>Corchorus capsularis genome sequencing.</title>
        <authorList>
            <person name="Alam M."/>
            <person name="Haque M.S."/>
            <person name="Islam M.S."/>
            <person name="Emdad E.M."/>
            <person name="Islam M.M."/>
            <person name="Ahmed B."/>
            <person name="Halim A."/>
            <person name="Hossen Q.M.M."/>
            <person name="Hossain M.Z."/>
            <person name="Ahmed R."/>
            <person name="Khan M.M."/>
            <person name="Islam R."/>
            <person name="Rashid M.M."/>
            <person name="Khan S.A."/>
            <person name="Rahman M.S."/>
            <person name="Alam M."/>
        </authorList>
    </citation>
    <scope>NUCLEOTIDE SEQUENCE [LARGE SCALE GENOMIC DNA]</scope>
    <source>
        <strain evidence="3">cv. CVL-1</strain>
        <tissue evidence="2">Whole seedling</tissue>
    </source>
</reference>
<keyword evidence="2" id="KW-0418">Kinase</keyword>
<organism evidence="2 3">
    <name type="scientific">Corchorus capsularis</name>
    <name type="common">Jute</name>
    <dbReference type="NCBI Taxonomy" id="210143"/>
    <lineage>
        <taxon>Eukaryota</taxon>
        <taxon>Viridiplantae</taxon>
        <taxon>Streptophyta</taxon>
        <taxon>Embryophyta</taxon>
        <taxon>Tracheophyta</taxon>
        <taxon>Spermatophyta</taxon>
        <taxon>Magnoliopsida</taxon>
        <taxon>eudicotyledons</taxon>
        <taxon>Gunneridae</taxon>
        <taxon>Pentapetalae</taxon>
        <taxon>rosids</taxon>
        <taxon>malvids</taxon>
        <taxon>Malvales</taxon>
        <taxon>Malvaceae</taxon>
        <taxon>Grewioideae</taxon>
        <taxon>Apeibeae</taxon>
        <taxon>Corchorus</taxon>
    </lineage>
</organism>
<feature type="region of interest" description="Disordered" evidence="1">
    <location>
        <begin position="1"/>
        <end position="25"/>
    </location>
</feature>
<proteinExistence type="predicted"/>
<comment type="caution">
    <text evidence="2">The sequence shown here is derived from an EMBL/GenBank/DDBJ whole genome shotgun (WGS) entry which is preliminary data.</text>
</comment>
<protein>
    <submittedName>
        <fullName evidence="2">Aspartate kinase</fullName>
    </submittedName>
</protein>
<keyword evidence="2" id="KW-0808">Transferase</keyword>
<feature type="compositionally biased region" description="Low complexity" evidence="1">
    <location>
        <begin position="11"/>
        <end position="20"/>
    </location>
</feature>
<accession>A0A1R3G6T3</accession>
<name>A0A1R3G6T3_COCAP</name>
<dbReference type="EMBL" id="AWWV01015134">
    <property type="protein sequence ID" value="OMO53789.1"/>
    <property type="molecule type" value="Genomic_DNA"/>
</dbReference>
<dbReference type="GO" id="GO:0016301">
    <property type="term" value="F:kinase activity"/>
    <property type="evidence" value="ECO:0007669"/>
    <property type="project" value="UniProtKB-KW"/>
</dbReference>
<evidence type="ECO:0000313" key="2">
    <source>
        <dbReference type="EMBL" id="OMO53789.1"/>
    </source>
</evidence>
<evidence type="ECO:0000256" key="1">
    <source>
        <dbReference type="SAM" id="MobiDB-lite"/>
    </source>
</evidence>
<gene>
    <name evidence="2" type="ORF">CCACVL1_28352</name>
</gene>
<evidence type="ECO:0000313" key="3">
    <source>
        <dbReference type="Proteomes" id="UP000188268"/>
    </source>
</evidence>
<dbReference type="Proteomes" id="UP000188268">
    <property type="component" value="Unassembled WGS sequence"/>
</dbReference>
<keyword evidence="3" id="KW-1185">Reference proteome</keyword>
<dbReference type="AlphaFoldDB" id="A0A1R3G6T3"/>